<name>A0ABW6Y498_9ACTN</name>
<feature type="non-terminal residue" evidence="2">
    <location>
        <position position="83"/>
    </location>
</feature>
<reference evidence="2 3" key="1">
    <citation type="submission" date="2024-10" db="EMBL/GenBank/DDBJ databases">
        <title>The Natural Products Discovery Center: Release of the First 8490 Sequenced Strains for Exploring Actinobacteria Biosynthetic Diversity.</title>
        <authorList>
            <person name="Kalkreuter E."/>
            <person name="Kautsar S.A."/>
            <person name="Yang D."/>
            <person name="Bader C.D."/>
            <person name="Teijaro C.N."/>
            <person name="Fluegel L."/>
            <person name="Davis C.M."/>
            <person name="Simpson J.R."/>
            <person name="Lauterbach L."/>
            <person name="Steele A.D."/>
            <person name="Gui C."/>
            <person name="Meng S."/>
            <person name="Li G."/>
            <person name="Viehrig K."/>
            <person name="Ye F."/>
            <person name="Su P."/>
            <person name="Kiefer A.F."/>
            <person name="Nichols A."/>
            <person name="Cepeda A.J."/>
            <person name="Yan W."/>
            <person name="Fan B."/>
            <person name="Jiang Y."/>
            <person name="Adhikari A."/>
            <person name="Zheng C.-J."/>
            <person name="Schuster L."/>
            <person name="Cowan T.M."/>
            <person name="Smanski M.J."/>
            <person name="Chevrette M.G."/>
            <person name="De Carvalho L.P.S."/>
            <person name="Shen B."/>
        </authorList>
    </citation>
    <scope>NUCLEOTIDE SEQUENCE [LARGE SCALE GENOMIC DNA]</scope>
    <source>
        <strain evidence="2 3">NPDC012605</strain>
    </source>
</reference>
<sequence length="83" mass="9194">MSDELPEQREAGGRYLSCEWCGEPVNQVGARTPRRYCKRSHRQRAYEARRLARAAGQLPAAPPPPAGPEVPALLELADLPDQD</sequence>
<dbReference type="Proteomes" id="UP001602370">
    <property type="component" value="Unassembled WGS sequence"/>
</dbReference>
<proteinExistence type="predicted"/>
<accession>A0ABW6Y498</accession>
<dbReference type="EMBL" id="JBIBDZ010000028">
    <property type="protein sequence ID" value="MFF5924387.1"/>
    <property type="molecule type" value="Genomic_DNA"/>
</dbReference>
<evidence type="ECO:0000313" key="2">
    <source>
        <dbReference type="EMBL" id="MFF5924387.1"/>
    </source>
</evidence>
<evidence type="ECO:0000313" key="3">
    <source>
        <dbReference type="Proteomes" id="UP001602370"/>
    </source>
</evidence>
<protein>
    <submittedName>
        <fullName evidence="2">Uncharacterized protein</fullName>
    </submittedName>
</protein>
<feature type="region of interest" description="Disordered" evidence="1">
    <location>
        <begin position="54"/>
        <end position="83"/>
    </location>
</feature>
<keyword evidence="3" id="KW-1185">Reference proteome</keyword>
<organism evidence="2 3">
    <name type="scientific">Streptomyces flavochromogenes</name>
    <dbReference type="NCBI Taxonomy" id="68199"/>
    <lineage>
        <taxon>Bacteria</taxon>
        <taxon>Bacillati</taxon>
        <taxon>Actinomycetota</taxon>
        <taxon>Actinomycetes</taxon>
        <taxon>Kitasatosporales</taxon>
        <taxon>Streptomycetaceae</taxon>
        <taxon>Streptomyces</taxon>
    </lineage>
</organism>
<comment type="caution">
    <text evidence="2">The sequence shown here is derived from an EMBL/GenBank/DDBJ whole genome shotgun (WGS) entry which is preliminary data.</text>
</comment>
<gene>
    <name evidence="2" type="ORF">ACFY8C_39870</name>
</gene>
<evidence type="ECO:0000256" key="1">
    <source>
        <dbReference type="SAM" id="MobiDB-lite"/>
    </source>
</evidence>